<dbReference type="AlphaFoldDB" id="A0A1E7JTG6"/>
<dbReference type="RefSeq" id="WP_070009608.1">
    <property type="nucleotide sequence ID" value="NZ_LJGS01000037.1"/>
</dbReference>
<organism evidence="1 2">
    <name type="scientific">Streptomyces abyssalis</name>
    <dbReference type="NCBI Taxonomy" id="933944"/>
    <lineage>
        <taxon>Bacteria</taxon>
        <taxon>Bacillati</taxon>
        <taxon>Actinomycetota</taxon>
        <taxon>Actinomycetes</taxon>
        <taxon>Kitasatosporales</taxon>
        <taxon>Streptomycetaceae</taxon>
        <taxon>Streptomyces</taxon>
    </lineage>
</organism>
<comment type="caution">
    <text evidence="1">The sequence shown here is derived from an EMBL/GenBank/DDBJ whole genome shotgun (WGS) entry which is preliminary data.</text>
</comment>
<reference evidence="1 2" key="1">
    <citation type="journal article" date="2016" name="Front. Microbiol.">
        <title>Comparative Genomics Analysis of Streptomyces Species Reveals Their Adaptation to the Marine Environment and Their Diversity at the Genomic Level.</title>
        <authorList>
            <person name="Tian X."/>
            <person name="Zhang Z."/>
            <person name="Yang T."/>
            <person name="Chen M."/>
            <person name="Li J."/>
            <person name="Chen F."/>
            <person name="Yang J."/>
            <person name="Li W."/>
            <person name="Zhang B."/>
            <person name="Zhang Z."/>
            <person name="Wu J."/>
            <person name="Zhang C."/>
            <person name="Long L."/>
            <person name="Xiao J."/>
        </authorList>
    </citation>
    <scope>NUCLEOTIDE SEQUENCE [LARGE SCALE GENOMIC DNA]</scope>
    <source>
        <strain evidence="1 2">SCSIO 10390</strain>
    </source>
</reference>
<proteinExistence type="predicted"/>
<keyword evidence="2" id="KW-1185">Reference proteome</keyword>
<evidence type="ECO:0000313" key="1">
    <source>
        <dbReference type="EMBL" id="OEU92166.1"/>
    </source>
</evidence>
<dbReference type="OrthoDB" id="8588453at2"/>
<name>A0A1E7JTG6_9ACTN</name>
<dbReference type="Proteomes" id="UP000176087">
    <property type="component" value="Unassembled WGS sequence"/>
</dbReference>
<dbReference type="EMBL" id="LJGT01000037">
    <property type="protein sequence ID" value="OEU92166.1"/>
    <property type="molecule type" value="Genomic_DNA"/>
</dbReference>
<gene>
    <name evidence="1" type="ORF">AN215_07150</name>
</gene>
<sequence>MGERGCFAQDGYGARFEWGPFVPRLVLPSPNGPAVSATAPDHGGGMVVAASLRNAAAVGLR</sequence>
<evidence type="ECO:0000313" key="2">
    <source>
        <dbReference type="Proteomes" id="UP000176087"/>
    </source>
</evidence>
<protein>
    <submittedName>
        <fullName evidence="1">Uncharacterized protein</fullName>
    </submittedName>
</protein>
<accession>A0A1E7JTG6</accession>